<evidence type="ECO:0000313" key="6">
    <source>
        <dbReference type="EMBL" id="HJF82307.1"/>
    </source>
</evidence>
<gene>
    <name evidence="6" type="ORF">K8V40_11790</name>
</gene>
<accession>A0A921HK37</accession>
<name>A0A921HK37_9BACT</name>
<keyword evidence="3" id="KW-0326">Glycosidase</keyword>
<dbReference type="InterPro" id="IPR013320">
    <property type="entry name" value="ConA-like_dom_sf"/>
</dbReference>
<dbReference type="Gene3D" id="2.115.10.20">
    <property type="entry name" value="Glycosyl hydrolase domain, family 43"/>
    <property type="match status" value="1"/>
</dbReference>
<dbReference type="InterPro" id="IPR051795">
    <property type="entry name" value="Glycosyl_Hydrlase_43"/>
</dbReference>
<dbReference type="AlphaFoldDB" id="A0A921HK37"/>
<evidence type="ECO:0000256" key="3">
    <source>
        <dbReference type="ARBA" id="ARBA00023295"/>
    </source>
</evidence>
<dbReference type="Pfam" id="PF04616">
    <property type="entry name" value="Glyco_hydro_43"/>
    <property type="match status" value="1"/>
</dbReference>
<evidence type="ECO:0000259" key="5">
    <source>
        <dbReference type="Pfam" id="PF17851"/>
    </source>
</evidence>
<dbReference type="GO" id="GO:0005975">
    <property type="term" value="P:carbohydrate metabolic process"/>
    <property type="evidence" value="ECO:0007669"/>
    <property type="project" value="InterPro"/>
</dbReference>
<evidence type="ECO:0000256" key="1">
    <source>
        <dbReference type="ARBA" id="ARBA00009865"/>
    </source>
</evidence>
<dbReference type="InterPro" id="IPR006710">
    <property type="entry name" value="Glyco_hydro_43"/>
</dbReference>
<feature type="signal peptide" evidence="4">
    <location>
        <begin position="1"/>
        <end position="33"/>
    </location>
</feature>
<reference evidence="6" key="1">
    <citation type="journal article" date="2021" name="PeerJ">
        <title>Extensive microbial diversity within the chicken gut microbiome revealed by metagenomics and culture.</title>
        <authorList>
            <person name="Gilroy R."/>
            <person name="Ravi A."/>
            <person name="Getino M."/>
            <person name="Pursley I."/>
            <person name="Horton D.L."/>
            <person name="Alikhan N.F."/>
            <person name="Baker D."/>
            <person name="Gharbi K."/>
            <person name="Hall N."/>
            <person name="Watson M."/>
            <person name="Adriaenssens E.M."/>
            <person name="Foster-Nyarko E."/>
            <person name="Jarju S."/>
            <person name="Secka A."/>
            <person name="Antonio M."/>
            <person name="Oren A."/>
            <person name="Chaudhuri R.R."/>
            <person name="La Ragione R."/>
            <person name="Hildebrand F."/>
            <person name="Pallen M.J."/>
        </authorList>
    </citation>
    <scope>NUCLEOTIDE SEQUENCE</scope>
    <source>
        <strain evidence="6">9794</strain>
    </source>
</reference>
<dbReference type="Proteomes" id="UP000722357">
    <property type="component" value="Unassembled WGS sequence"/>
</dbReference>
<proteinExistence type="inferred from homology"/>
<dbReference type="PANTHER" id="PTHR42812:SF12">
    <property type="entry name" value="BETA-XYLOSIDASE-RELATED"/>
    <property type="match status" value="1"/>
</dbReference>
<dbReference type="InterPro" id="IPR023296">
    <property type="entry name" value="Glyco_hydro_beta-prop_sf"/>
</dbReference>
<feature type="domain" description="Beta-xylosidase C-terminal Concanavalin A-like" evidence="5">
    <location>
        <begin position="376"/>
        <end position="560"/>
    </location>
</feature>
<dbReference type="InterPro" id="IPR041542">
    <property type="entry name" value="GH43_C2"/>
</dbReference>
<dbReference type="PANTHER" id="PTHR42812">
    <property type="entry name" value="BETA-XYLOSIDASE"/>
    <property type="match status" value="1"/>
</dbReference>
<reference evidence="6" key="2">
    <citation type="submission" date="2021-09" db="EMBL/GenBank/DDBJ databases">
        <authorList>
            <person name="Gilroy R."/>
        </authorList>
    </citation>
    <scope>NUCLEOTIDE SEQUENCE</scope>
    <source>
        <strain evidence="6">9794</strain>
    </source>
</reference>
<evidence type="ECO:0000256" key="4">
    <source>
        <dbReference type="SAM" id="SignalP"/>
    </source>
</evidence>
<dbReference type="SUPFAM" id="SSF75005">
    <property type="entry name" value="Arabinanase/levansucrase/invertase"/>
    <property type="match status" value="1"/>
</dbReference>
<comment type="similarity">
    <text evidence="1">Belongs to the glycosyl hydrolase 43 family.</text>
</comment>
<protein>
    <submittedName>
        <fullName evidence="6">Glycoside hydrolase 43 family protein</fullName>
    </submittedName>
</protein>
<dbReference type="SUPFAM" id="SSF49899">
    <property type="entry name" value="Concanavalin A-like lectins/glucanases"/>
    <property type="match status" value="1"/>
</dbReference>
<keyword evidence="4" id="KW-0732">Signal</keyword>
<dbReference type="RefSeq" id="WP_304202838.1">
    <property type="nucleotide sequence ID" value="NZ_DXPR01000006.1"/>
</dbReference>
<dbReference type="GO" id="GO:0004553">
    <property type="term" value="F:hydrolase activity, hydrolyzing O-glycosyl compounds"/>
    <property type="evidence" value="ECO:0007669"/>
    <property type="project" value="InterPro"/>
</dbReference>
<evidence type="ECO:0000313" key="7">
    <source>
        <dbReference type="Proteomes" id="UP000722357"/>
    </source>
</evidence>
<feature type="chain" id="PRO_5036840718" evidence="4">
    <location>
        <begin position="34"/>
        <end position="714"/>
    </location>
</feature>
<comment type="caution">
    <text evidence="6">The sequence shown here is derived from an EMBL/GenBank/DDBJ whole genome shotgun (WGS) entry which is preliminary data.</text>
</comment>
<dbReference type="CDD" id="cd09001">
    <property type="entry name" value="GH43_FsAxh1-like"/>
    <property type="match status" value="1"/>
</dbReference>
<organism evidence="6 7">
    <name type="scientific">Phocaeicola plebeius</name>
    <dbReference type="NCBI Taxonomy" id="310297"/>
    <lineage>
        <taxon>Bacteria</taxon>
        <taxon>Pseudomonadati</taxon>
        <taxon>Bacteroidota</taxon>
        <taxon>Bacteroidia</taxon>
        <taxon>Bacteroidales</taxon>
        <taxon>Bacteroidaceae</taxon>
        <taxon>Phocaeicola</taxon>
    </lineage>
</organism>
<dbReference type="Pfam" id="PF17851">
    <property type="entry name" value="GH43_C2"/>
    <property type="match status" value="1"/>
</dbReference>
<evidence type="ECO:0000256" key="2">
    <source>
        <dbReference type="ARBA" id="ARBA00022801"/>
    </source>
</evidence>
<dbReference type="Gene3D" id="2.60.120.200">
    <property type="match status" value="1"/>
</dbReference>
<dbReference type="EMBL" id="DYWE01000119">
    <property type="protein sequence ID" value="HJF82307.1"/>
    <property type="molecule type" value="Genomic_DNA"/>
</dbReference>
<keyword evidence="2 6" id="KW-0378">Hydrolase</keyword>
<sequence>MKRNLFLFIMRMQMRKILSLAAILNLTILAAWGQQKSWTADNGNGTFTNPLFYDEFSDPDMIRVNDTFYLVGTTMHCNPGLVVLESKDLVNWEFCSYAFDRIPVDDSRFRLEGGKEAYGQGIWAPCIRYHEGKFYIFSNINGIGMQIFVSENPKGPWKHHNMGGATHDVSVLFDNGKIYAIYGYDEVHCVEIKPDLSGFVEGSDRCIIPRGNAMGEGHHAYKINGRYYIISADYAPMGRMMCARADKLEGPYETRVISCRETMGTEHSTWITNVPMDGAMPEMKKWKMEIRKPNADNMGCATLHQGGIIQLENGDWWGFSMLDFLAVGRTTCLSPVTWVDGWPYFGLENNLGRSPRTWFKPDVSTKVTPHAPYVRSDNFDSGKLLPVWQWNHLPDDSKWAIKKGRLRLHTMPAKDFYWAKNTLTQRGIGPVSVTTVTLDASHMKEGDIAGLGLLNIPYEWIGIAIKAKKPCLHYYDLGTDETIEMPLNQPRMFLRITGDFEHEWAEFSYSFDGVNFWNIGKRLPIPYQTKIFQGARYALFAFNRQGKEGGYAEFDDFNVEEPLADRSRNIPLGKTVSFLNLGNRQWMQANPRKMVYSVWEDMKKRNPSDCMFEVQDRGNGKVVLKAVNGTGYMAVAGLGMSGDLRLSSVETEDCLFMWQDMLHGQCMLMSLKTHRYVGLDPASGEAYAADWPGTSASRMNGTVFLWKEVKSNGK</sequence>